<proteinExistence type="predicted"/>
<feature type="transmembrane region" description="Helical" evidence="1">
    <location>
        <begin position="14"/>
        <end position="36"/>
    </location>
</feature>
<dbReference type="RefSeq" id="WP_338446984.1">
    <property type="nucleotide sequence ID" value="NZ_CP144918.1"/>
</dbReference>
<organism evidence="2 3">
    <name type="scientific">Pelagerythrobacter marensis</name>
    <dbReference type="NCBI Taxonomy" id="543877"/>
    <lineage>
        <taxon>Bacteria</taxon>
        <taxon>Pseudomonadati</taxon>
        <taxon>Pseudomonadota</taxon>
        <taxon>Alphaproteobacteria</taxon>
        <taxon>Sphingomonadales</taxon>
        <taxon>Erythrobacteraceae</taxon>
        <taxon>Pelagerythrobacter</taxon>
    </lineage>
</organism>
<dbReference type="EMBL" id="CP144918">
    <property type="protein sequence ID" value="WWA48098.1"/>
    <property type="molecule type" value="Genomic_DNA"/>
</dbReference>
<evidence type="ECO:0000313" key="3">
    <source>
        <dbReference type="Proteomes" id="UP001335183"/>
    </source>
</evidence>
<dbReference type="Pfam" id="PF09919">
    <property type="entry name" value="DUF2149"/>
    <property type="match status" value="1"/>
</dbReference>
<protein>
    <submittedName>
        <fullName evidence="2">DUF2149 domain-containing protein</fullName>
    </submittedName>
</protein>
<name>A0ABZ2D5N9_9SPHN</name>
<keyword evidence="1" id="KW-0812">Transmembrane</keyword>
<evidence type="ECO:0000313" key="2">
    <source>
        <dbReference type="EMBL" id="WWA48098.1"/>
    </source>
</evidence>
<accession>A0ABZ2D5N9</accession>
<reference evidence="2 3" key="1">
    <citation type="submission" date="2024-02" db="EMBL/GenBank/DDBJ databases">
        <title>The whole genome sequence of five bacterial samples isolated from Abu Dhabi Sabkha-shore region.</title>
        <authorList>
            <person name="Sudalaimuthuasari N."/>
            <person name="Sarfraz B."/>
            <person name="Tuyisabe J.D."/>
            <person name="Mugisha Ntwali L.D.M."/>
            <person name="Ali A.I.A.A."/>
            <person name="Almansoori S.Z.A."/>
            <person name="Alajami H.S.A."/>
            <person name="Almeqbaali A.A.S."/>
            <person name="Kundu B."/>
            <person name="Saeed E.E."/>
            <person name="Sukumarinath V."/>
            <person name="Mishra A.K."/>
            <person name="Hazzouri K.M."/>
            <person name="Almaskari R."/>
            <person name="Sharma A.K."/>
            <person name="Amiri K.M.A."/>
        </authorList>
    </citation>
    <scope>NUCLEOTIDE SEQUENCE [LARGE SCALE GENOMIC DNA]</scope>
    <source>
        <strain evidence="3">kcgeb_sd</strain>
    </source>
</reference>
<evidence type="ECO:0000256" key="1">
    <source>
        <dbReference type="SAM" id="Phobius"/>
    </source>
</evidence>
<dbReference type="InterPro" id="IPR018676">
    <property type="entry name" value="DUF2149"/>
</dbReference>
<sequence>MMRFLEDDEADDPILSVVNLVDLFLVITAVLMVLIVRNPLNPFQSDNVVVVENPGAEDMTVTIKDGEKLERYTSTDRLGEGGGVKAGTTYRLPDGNLVYVPE</sequence>
<keyword evidence="3" id="KW-1185">Reference proteome</keyword>
<keyword evidence="1" id="KW-0472">Membrane</keyword>
<dbReference type="Proteomes" id="UP001335183">
    <property type="component" value="Chromosome"/>
</dbReference>
<keyword evidence="1" id="KW-1133">Transmembrane helix</keyword>
<gene>
    <name evidence="2" type="ORF">V5F89_04110</name>
</gene>